<evidence type="ECO:0000313" key="10">
    <source>
        <dbReference type="EMBL" id="KAK1389308.1"/>
    </source>
</evidence>
<feature type="domain" description="Protein kinase" evidence="9">
    <location>
        <begin position="151"/>
        <end position="435"/>
    </location>
</feature>
<dbReference type="CDD" id="cd07840">
    <property type="entry name" value="STKc_CDK9_like"/>
    <property type="match status" value="1"/>
</dbReference>
<name>A0AAD8IQU5_9APIA</name>
<keyword evidence="11" id="KW-1185">Reference proteome</keyword>
<dbReference type="PANTHER" id="PTHR24056">
    <property type="entry name" value="CELL DIVISION PROTEIN KINASE"/>
    <property type="match status" value="1"/>
</dbReference>
<dbReference type="Proteomes" id="UP001237642">
    <property type="component" value="Unassembled WGS sequence"/>
</dbReference>
<dbReference type="GO" id="GO:0005634">
    <property type="term" value="C:nucleus"/>
    <property type="evidence" value="ECO:0007669"/>
    <property type="project" value="TreeGrafter"/>
</dbReference>
<evidence type="ECO:0000256" key="8">
    <source>
        <dbReference type="SAM" id="MobiDB-lite"/>
    </source>
</evidence>
<dbReference type="SUPFAM" id="SSF56112">
    <property type="entry name" value="Protein kinase-like (PK-like)"/>
    <property type="match status" value="1"/>
</dbReference>
<evidence type="ECO:0000256" key="1">
    <source>
        <dbReference type="ARBA" id="ARBA00006485"/>
    </source>
</evidence>
<dbReference type="PROSITE" id="PS50011">
    <property type="entry name" value="PROTEIN_KINASE_DOM"/>
    <property type="match status" value="1"/>
</dbReference>
<dbReference type="GO" id="GO:0000307">
    <property type="term" value="C:cyclin-dependent protein kinase holoenzyme complex"/>
    <property type="evidence" value="ECO:0007669"/>
    <property type="project" value="TreeGrafter"/>
</dbReference>
<evidence type="ECO:0000256" key="5">
    <source>
        <dbReference type="ARBA" id="ARBA00022777"/>
    </source>
</evidence>
<evidence type="ECO:0000313" key="11">
    <source>
        <dbReference type="Proteomes" id="UP001237642"/>
    </source>
</evidence>
<dbReference type="GO" id="GO:0008353">
    <property type="term" value="F:RNA polymerase II CTD heptapeptide repeat kinase activity"/>
    <property type="evidence" value="ECO:0007669"/>
    <property type="project" value="TreeGrafter"/>
</dbReference>
<reference evidence="10" key="1">
    <citation type="submission" date="2023-02" db="EMBL/GenBank/DDBJ databases">
        <title>Genome of toxic invasive species Heracleum sosnowskyi carries increased number of genes despite the absence of recent whole-genome duplications.</title>
        <authorList>
            <person name="Schelkunov M."/>
            <person name="Shtratnikova V."/>
            <person name="Makarenko M."/>
            <person name="Klepikova A."/>
            <person name="Omelchenko D."/>
            <person name="Novikova G."/>
            <person name="Obukhova E."/>
            <person name="Bogdanov V."/>
            <person name="Penin A."/>
            <person name="Logacheva M."/>
        </authorList>
    </citation>
    <scope>NUCLEOTIDE SEQUENCE</scope>
    <source>
        <strain evidence="10">Hsosn_3</strain>
        <tissue evidence="10">Leaf</tissue>
    </source>
</reference>
<keyword evidence="6 7" id="KW-0067">ATP-binding</keyword>
<feature type="compositionally biased region" description="Basic and acidic residues" evidence="8">
    <location>
        <begin position="54"/>
        <end position="67"/>
    </location>
</feature>
<keyword evidence="3" id="KW-0808">Transferase</keyword>
<dbReference type="PANTHER" id="PTHR24056:SF387">
    <property type="entry name" value="F8L10.9 PROTEIN"/>
    <property type="match status" value="1"/>
</dbReference>
<dbReference type="PROSITE" id="PS00107">
    <property type="entry name" value="PROTEIN_KINASE_ATP"/>
    <property type="match status" value="1"/>
</dbReference>
<comment type="similarity">
    <text evidence="1">Belongs to the protein kinase superfamily. CMGC Ser/Thr protein kinase family. CDC2/CDKX subfamily.</text>
</comment>
<dbReference type="InterPro" id="IPR011009">
    <property type="entry name" value="Kinase-like_dom_sf"/>
</dbReference>
<dbReference type="PROSITE" id="PS00108">
    <property type="entry name" value="PROTEIN_KINASE_ST"/>
    <property type="match status" value="1"/>
</dbReference>
<dbReference type="InterPro" id="IPR000719">
    <property type="entry name" value="Prot_kinase_dom"/>
</dbReference>
<proteinExistence type="inferred from homology"/>
<dbReference type="AlphaFoldDB" id="A0AAD8IQU5"/>
<evidence type="ECO:0000256" key="3">
    <source>
        <dbReference type="ARBA" id="ARBA00022679"/>
    </source>
</evidence>
<evidence type="ECO:0000256" key="6">
    <source>
        <dbReference type="ARBA" id="ARBA00022840"/>
    </source>
</evidence>
<dbReference type="InterPro" id="IPR017441">
    <property type="entry name" value="Protein_kinase_ATP_BS"/>
</dbReference>
<feature type="region of interest" description="Disordered" evidence="8">
    <location>
        <begin position="26"/>
        <end position="67"/>
    </location>
</feature>
<evidence type="ECO:0000256" key="4">
    <source>
        <dbReference type="ARBA" id="ARBA00022741"/>
    </source>
</evidence>
<sequence>MGNCCKPYADQVDSEGDSRESLAIYDGGNTRERLASYSDGNSRERSSSMASSELRVERGEGSRRRDQIDSSVVGRQLLLGNQSSRSIPMHGDSFGNERGRMEFVFRARHPGSGGIPRARQGEQVAAGWPSWLTEVAGEALKGWIPRRLDSFENLVKIGQGTYSNVYRAHDLEKGKVVALKKVKFNNSDSRSIRFMAREIRILRRLDHPNIIKLEGVVASRMSQNLYLVFEYMEHDLARLASRPGLKFTEPQIKCYMKQLLHGLDYCHHRGILHRDIKSSNLLIDKNGILKIADFGLANLYYRHQVEPMTNHVVTLWYRPPELLLGETHYGASIDLWSTGCVLAELYAGEPIMKGKTEVEQLHKIFKLCGSPSEEYWRISGLPHATRFKPQQPYGRCIADRFKDLPKPALSLIETLLSIDPVARLSAAHALNSEFFSSNPLACEPEDLPKYPPARVCDEEAIRQTKGRSEVERCDVEGEGTSKIRAVPAPDANAESVLSMEASLV</sequence>
<keyword evidence="4 7" id="KW-0547">Nucleotide-binding</keyword>
<evidence type="ECO:0000259" key="9">
    <source>
        <dbReference type="PROSITE" id="PS50011"/>
    </source>
</evidence>
<protein>
    <submittedName>
        <fullName evidence="10">Serine/threonine-protein kinase</fullName>
    </submittedName>
</protein>
<evidence type="ECO:0000256" key="7">
    <source>
        <dbReference type="PROSITE-ProRule" id="PRU10141"/>
    </source>
</evidence>
<reference evidence="10" key="2">
    <citation type="submission" date="2023-05" db="EMBL/GenBank/DDBJ databases">
        <authorList>
            <person name="Schelkunov M.I."/>
        </authorList>
    </citation>
    <scope>NUCLEOTIDE SEQUENCE</scope>
    <source>
        <strain evidence="10">Hsosn_3</strain>
        <tissue evidence="10">Leaf</tissue>
    </source>
</reference>
<comment type="caution">
    <text evidence="10">The sequence shown here is derived from an EMBL/GenBank/DDBJ whole genome shotgun (WGS) entry which is preliminary data.</text>
</comment>
<dbReference type="FunFam" id="3.30.200.20:FF:000021">
    <property type="entry name" value="probable serine/threonine-protein kinase At1g54610"/>
    <property type="match status" value="1"/>
</dbReference>
<dbReference type="Gene3D" id="1.10.510.10">
    <property type="entry name" value="Transferase(Phosphotransferase) domain 1"/>
    <property type="match status" value="1"/>
</dbReference>
<dbReference type="Gene3D" id="3.30.200.20">
    <property type="entry name" value="Phosphorylase Kinase, domain 1"/>
    <property type="match status" value="1"/>
</dbReference>
<dbReference type="SMART" id="SM00220">
    <property type="entry name" value="S_TKc"/>
    <property type="match status" value="1"/>
</dbReference>
<accession>A0AAD8IQU5</accession>
<feature type="binding site" evidence="7">
    <location>
        <position position="180"/>
    </location>
    <ligand>
        <name>ATP</name>
        <dbReference type="ChEBI" id="CHEBI:30616"/>
    </ligand>
</feature>
<keyword evidence="5 10" id="KW-0418">Kinase</keyword>
<dbReference type="Pfam" id="PF00069">
    <property type="entry name" value="Pkinase"/>
    <property type="match status" value="1"/>
</dbReference>
<dbReference type="FunFam" id="1.10.510.10:FF:000043">
    <property type="entry name" value="probable serine/threonine-protein kinase At1g54610"/>
    <property type="match status" value="1"/>
</dbReference>
<dbReference type="GO" id="GO:0005524">
    <property type="term" value="F:ATP binding"/>
    <property type="evidence" value="ECO:0007669"/>
    <property type="project" value="UniProtKB-UniRule"/>
</dbReference>
<dbReference type="InterPro" id="IPR050108">
    <property type="entry name" value="CDK"/>
</dbReference>
<gene>
    <name evidence="10" type="ORF">POM88_017486</name>
</gene>
<dbReference type="GO" id="GO:0032968">
    <property type="term" value="P:positive regulation of transcription elongation by RNA polymerase II"/>
    <property type="evidence" value="ECO:0007669"/>
    <property type="project" value="TreeGrafter"/>
</dbReference>
<evidence type="ECO:0000256" key="2">
    <source>
        <dbReference type="ARBA" id="ARBA00022527"/>
    </source>
</evidence>
<organism evidence="10 11">
    <name type="scientific">Heracleum sosnowskyi</name>
    <dbReference type="NCBI Taxonomy" id="360622"/>
    <lineage>
        <taxon>Eukaryota</taxon>
        <taxon>Viridiplantae</taxon>
        <taxon>Streptophyta</taxon>
        <taxon>Embryophyta</taxon>
        <taxon>Tracheophyta</taxon>
        <taxon>Spermatophyta</taxon>
        <taxon>Magnoliopsida</taxon>
        <taxon>eudicotyledons</taxon>
        <taxon>Gunneridae</taxon>
        <taxon>Pentapetalae</taxon>
        <taxon>asterids</taxon>
        <taxon>campanulids</taxon>
        <taxon>Apiales</taxon>
        <taxon>Apiaceae</taxon>
        <taxon>Apioideae</taxon>
        <taxon>apioid superclade</taxon>
        <taxon>Tordylieae</taxon>
        <taxon>Tordyliinae</taxon>
        <taxon>Heracleum</taxon>
    </lineage>
</organism>
<dbReference type="InterPro" id="IPR008271">
    <property type="entry name" value="Ser/Thr_kinase_AS"/>
</dbReference>
<keyword evidence="2" id="KW-0723">Serine/threonine-protein kinase</keyword>
<dbReference type="EMBL" id="JAUIZM010000004">
    <property type="protein sequence ID" value="KAK1389308.1"/>
    <property type="molecule type" value="Genomic_DNA"/>
</dbReference>